<dbReference type="EMBL" id="VLKH01000002">
    <property type="protein sequence ID" value="TWH82721.1"/>
    <property type="molecule type" value="Genomic_DNA"/>
</dbReference>
<evidence type="ECO:0000313" key="3">
    <source>
        <dbReference type="Proteomes" id="UP000315343"/>
    </source>
</evidence>
<sequence length="239" mass="27194">MSSINENNRMDYSKYPYFNGYLDYYNNVAMQGGCRCKKSYFRILNAYADKPIDIQVNEILMAEDLKIGGLTKYVKFEPGTYHVKIYDALDSKNLIFETNLKMGRNLAYTGVVTRDDDDPEDISILMVPEEKENSIKGKMSSVRLTNIALNAPEMELVAQDGTVLFSHVAYGDASGNIAIPSGIYTLYLRNINTKNNVLKLPYVDFAPRMHYNLFIAEKEESKDIQLIIPEDGVNYLELC</sequence>
<protein>
    <submittedName>
        <fullName evidence="2">Uncharacterized protein DUF4397</fullName>
    </submittedName>
</protein>
<dbReference type="InterPro" id="IPR025510">
    <property type="entry name" value="DUF4397"/>
</dbReference>
<organism evidence="2 3">
    <name type="scientific">Sedimentibacter saalensis</name>
    <dbReference type="NCBI Taxonomy" id="130788"/>
    <lineage>
        <taxon>Bacteria</taxon>
        <taxon>Bacillati</taxon>
        <taxon>Bacillota</taxon>
        <taxon>Tissierellia</taxon>
        <taxon>Sedimentibacter</taxon>
    </lineage>
</organism>
<name>A0A562JHV0_9FIRM</name>
<keyword evidence="3" id="KW-1185">Reference proteome</keyword>
<feature type="domain" description="DUF4397" evidence="1">
    <location>
        <begin position="39"/>
        <end position="155"/>
    </location>
</feature>
<evidence type="ECO:0000313" key="2">
    <source>
        <dbReference type="EMBL" id="TWH82721.1"/>
    </source>
</evidence>
<accession>A0A562JHV0</accession>
<reference evidence="2 3" key="1">
    <citation type="submission" date="2019-07" db="EMBL/GenBank/DDBJ databases">
        <title>Genomic Encyclopedia of Type Strains, Phase I: the one thousand microbial genomes (KMG-I) project.</title>
        <authorList>
            <person name="Kyrpides N."/>
        </authorList>
    </citation>
    <scope>NUCLEOTIDE SEQUENCE [LARGE SCALE GENOMIC DNA]</scope>
    <source>
        <strain evidence="2 3">DSM 13558</strain>
    </source>
</reference>
<dbReference type="RefSeq" id="WP_170226105.1">
    <property type="nucleotide sequence ID" value="NZ_JAYFNS010000010.1"/>
</dbReference>
<proteinExistence type="predicted"/>
<comment type="caution">
    <text evidence="2">The sequence shown here is derived from an EMBL/GenBank/DDBJ whole genome shotgun (WGS) entry which is preliminary data.</text>
</comment>
<dbReference type="Proteomes" id="UP000315343">
    <property type="component" value="Unassembled WGS sequence"/>
</dbReference>
<dbReference type="Pfam" id="PF14344">
    <property type="entry name" value="DUF4397"/>
    <property type="match status" value="1"/>
</dbReference>
<dbReference type="AlphaFoldDB" id="A0A562JHV0"/>
<gene>
    <name evidence="2" type="ORF">LY60_01026</name>
</gene>
<evidence type="ECO:0000259" key="1">
    <source>
        <dbReference type="Pfam" id="PF14344"/>
    </source>
</evidence>